<dbReference type="CDD" id="cd18889">
    <property type="entry name" value="NUDIX_ADPRase"/>
    <property type="match status" value="1"/>
</dbReference>
<dbReference type="Gene3D" id="6.10.250.1120">
    <property type="match status" value="1"/>
</dbReference>
<dbReference type="Proteomes" id="UP000005990">
    <property type="component" value="Unassembled WGS sequence"/>
</dbReference>
<keyword evidence="2 4" id="KW-0378">Hydrolase</keyword>
<dbReference type="InterPro" id="IPR015797">
    <property type="entry name" value="NUDIX_hydrolase-like_dom_sf"/>
</dbReference>
<dbReference type="PROSITE" id="PS51462">
    <property type="entry name" value="NUDIX"/>
    <property type="match status" value="1"/>
</dbReference>
<evidence type="ECO:0000313" key="4">
    <source>
        <dbReference type="EMBL" id="EFR31108.1"/>
    </source>
</evidence>
<evidence type="ECO:0000259" key="3">
    <source>
        <dbReference type="PROSITE" id="PS51462"/>
    </source>
</evidence>
<dbReference type="EMBL" id="AENN01000015">
    <property type="protein sequence ID" value="EFR31108.1"/>
    <property type="molecule type" value="Genomic_DNA"/>
</dbReference>
<accession>E4KPS8</accession>
<dbReference type="Pfam" id="PF00293">
    <property type="entry name" value="NUDIX"/>
    <property type="match status" value="1"/>
</dbReference>
<dbReference type="InterPro" id="IPR059176">
    <property type="entry name" value="UDP-X_N"/>
</dbReference>
<dbReference type="InterPro" id="IPR000086">
    <property type="entry name" value="NUDIX_hydrolase_dom"/>
</dbReference>
<dbReference type="STRING" id="908337.HMPREF9257_1567"/>
<feature type="domain" description="Nudix hydrolase" evidence="3">
    <location>
        <begin position="67"/>
        <end position="193"/>
    </location>
</feature>
<name>E4KPS8_9LACT</name>
<reference evidence="4 5" key="1">
    <citation type="submission" date="2010-10" db="EMBL/GenBank/DDBJ databases">
        <authorList>
            <person name="Durkin A.S."/>
            <person name="Madupu R."/>
            <person name="Torralba M."/>
            <person name="Gillis M."/>
            <person name="Methe B."/>
            <person name="Sutton G."/>
            <person name="Nelson K.E."/>
        </authorList>
    </citation>
    <scope>NUCLEOTIDE SEQUENCE [LARGE SCALE GENOMIC DNA]</scope>
    <source>
        <strain evidence="4 5">ACS-139-V-Col8</strain>
    </source>
</reference>
<dbReference type="AlphaFoldDB" id="E4KPS8"/>
<proteinExistence type="predicted"/>
<dbReference type="RefSeq" id="WP_006418311.1">
    <property type="nucleotide sequence ID" value="NZ_AENN01000015.1"/>
</dbReference>
<evidence type="ECO:0000313" key="5">
    <source>
        <dbReference type="Proteomes" id="UP000005990"/>
    </source>
</evidence>
<evidence type="ECO:0000256" key="2">
    <source>
        <dbReference type="ARBA" id="ARBA00022801"/>
    </source>
</evidence>
<sequence length="206" mass="23482">MERNQLSEWAIRLQALAQAGLHYTKDVYDQERFEEIRQIASLMLASQSDYPSDQLVAVFANETGYQTPKLDCRAAIFNDQDQILLVQEKDERWSLPGGWVDVDQTLVSNMIKEAHEEAGLEIEVLRLIAIQDHAKNNPVKTMHNIEKVFFECRSLGGQFQANSETIDAQYFALDKLPNLSVGKTTAAQIQLCFQAHHDPHWQVPVD</sequence>
<protein>
    <submittedName>
        <fullName evidence="4">Hydrolase, NUDIX family</fullName>
    </submittedName>
</protein>
<dbReference type="PANTHER" id="PTHR43046">
    <property type="entry name" value="GDP-MANNOSE MANNOSYL HYDROLASE"/>
    <property type="match status" value="1"/>
</dbReference>
<dbReference type="PANTHER" id="PTHR43046:SF16">
    <property type="entry name" value="ADP-RIBOSE PYROPHOSPHATASE YJHB-RELATED"/>
    <property type="match status" value="1"/>
</dbReference>
<dbReference type="SUPFAM" id="SSF55811">
    <property type="entry name" value="Nudix"/>
    <property type="match status" value="1"/>
</dbReference>
<evidence type="ECO:0000256" key="1">
    <source>
        <dbReference type="ARBA" id="ARBA00001946"/>
    </source>
</evidence>
<dbReference type="OrthoDB" id="9804442at2"/>
<comment type="cofactor">
    <cofactor evidence="1">
        <name>Mg(2+)</name>
        <dbReference type="ChEBI" id="CHEBI:18420"/>
    </cofactor>
</comment>
<dbReference type="Gene3D" id="3.90.79.10">
    <property type="entry name" value="Nucleoside Triphosphate Pyrophosphohydrolase"/>
    <property type="match status" value="1"/>
</dbReference>
<dbReference type="GO" id="GO:0016787">
    <property type="term" value="F:hydrolase activity"/>
    <property type="evidence" value="ECO:0007669"/>
    <property type="project" value="UniProtKB-KW"/>
</dbReference>
<organism evidence="4 5">
    <name type="scientific">Eremococcus coleocola ACS-139-V-Col8</name>
    <dbReference type="NCBI Taxonomy" id="908337"/>
    <lineage>
        <taxon>Bacteria</taxon>
        <taxon>Bacillati</taxon>
        <taxon>Bacillota</taxon>
        <taxon>Bacilli</taxon>
        <taxon>Lactobacillales</taxon>
        <taxon>Aerococcaceae</taxon>
        <taxon>Eremococcus</taxon>
    </lineage>
</organism>
<gene>
    <name evidence="4" type="ORF">HMPREF9257_1567</name>
</gene>
<dbReference type="Pfam" id="PF12535">
    <property type="entry name" value="Nudix_N"/>
    <property type="match status" value="1"/>
</dbReference>
<dbReference type="eggNOG" id="COG1051">
    <property type="taxonomic scope" value="Bacteria"/>
</dbReference>
<comment type="caution">
    <text evidence="4">The sequence shown here is derived from an EMBL/GenBank/DDBJ whole genome shotgun (WGS) entry which is preliminary data.</text>
</comment>
<keyword evidence="5" id="KW-1185">Reference proteome</keyword>